<evidence type="ECO:0000256" key="2">
    <source>
        <dbReference type="ARBA" id="ARBA00023136"/>
    </source>
</evidence>
<comment type="caution">
    <text evidence="6">The sequence shown here is derived from an EMBL/GenBank/DDBJ whole genome shotgun (WGS) entry which is preliminary data.</text>
</comment>
<dbReference type="PANTHER" id="PTHR12652">
    <property type="entry name" value="PEROXISOMAL BIOGENESIS FACTOR 11"/>
    <property type="match status" value="1"/>
</dbReference>
<dbReference type="RefSeq" id="XP_058335378.1">
    <property type="nucleotide sequence ID" value="XM_058469347.1"/>
</dbReference>
<evidence type="ECO:0000256" key="1">
    <source>
        <dbReference type="ARBA" id="ARBA00022593"/>
    </source>
</evidence>
<keyword evidence="2 5" id="KW-0472">Membrane</keyword>
<dbReference type="InterPro" id="IPR008733">
    <property type="entry name" value="PEX11"/>
</dbReference>
<accession>A0A9W9TYG7</accession>
<name>A0A9W9TYG7_9EURO</name>
<keyword evidence="1" id="KW-0962">Peroxisome biogenesis</keyword>
<reference evidence="6" key="1">
    <citation type="submission" date="2022-11" db="EMBL/GenBank/DDBJ databases">
        <authorList>
            <person name="Petersen C."/>
        </authorList>
    </citation>
    <scope>NUCLEOTIDE SEQUENCE</scope>
    <source>
        <strain evidence="6">IBT 19713</strain>
    </source>
</reference>
<feature type="transmembrane region" description="Helical" evidence="5">
    <location>
        <begin position="220"/>
        <end position="239"/>
    </location>
</feature>
<keyword evidence="7" id="KW-1185">Reference proteome</keyword>
<comment type="subcellular location">
    <subcellularLocation>
        <location evidence="4">Peroxisome membrane</location>
    </subcellularLocation>
</comment>
<keyword evidence="5" id="KW-0812">Transmembrane</keyword>
<sequence>MAQLAPTRPRPSLARQFANFTNSTAGLDLTLRLCHSLVLIGTGLDLDSSIVTKCAVAASQIGQGRRYLRLFGFLDCFQNVQDILSTKDAFRDRAAMIDLLEFSCLGMYLGLEGTTMLHDMNVVSVSWYTPVLLESYKFWFYAICVAIARTVSVLLFGPAVPTSQKQAQEVQDEKKERRPAESIPARAVPTTSSLLKQLLIDCLDLTIPGSLLGWMPISDFAVSIAMFASTVLAWPSLWAKVQP</sequence>
<dbReference type="AlphaFoldDB" id="A0A9W9TYG7"/>
<gene>
    <name evidence="6" type="ORF">N7468_000050</name>
</gene>
<keyword evidence="5" id="KW-1133">Transmembrane helix</keyword>
<dbReference type="EMBL" id="JAPQKS010000001">
    <property type="protein sequence ID" value="KAJ5248599.1"/>
    <property type="molecule type" value="Genomic_DNA"/>
</dbReference>
<dbReference type="Pfam" id="PF05648">
    <property type="entry name" value="PEX11"/>
    <property type="match status" value="1"/>
</dbReference>
<evidence type="ECO:0000313" key="6">
    <source>
        <dbReference type="EMBL" id="KAJ5248599.1"/>
    </source>
</evidence>
<reference evidence="6" key="2">
    <citation type="journal article" date="2023" name="IMA Fungus">
        <title>Comparative genomic study of the Penicillium genus elucidates a diverse pangenome and 15 lateral gene transfer events.</title>
        <authorList>
            <person name="Petersen C."/>
            <person name="Sorensen T."/>
            <person name="Nielsen M.R."/>
            <person name="Sondergaard T.E."/>
            <person name="Sorensen J.L."/>
            <person name="Fitzpatrick D.A."/>
            <person name="Frisvad J.C."/>
            <person name="Nielsen K.L."/>
        </authorList>
    </citation>
    <scope>NUCLEOTIDE SEQUENCE</scope>
    <source>
        <strain evidence="6">IBT 19713</strain>
    </source>
</reference>
<dbReference type="GO" id="GO:0016559">
    <property type="term" value="P:peroxisome fission"/>
    <property type="evidence" value="ECO:0007669"/>
    <property type="project" value="InterPro"/>
</dbReference>
<evidence type="ECO:0000256" key="5">
    <source>
        <dbReference type="SAM" id="Phobius"/>
    </source>
</evidence>
<organism evidence="6 7">
    <name type="scientific">Penicillium chermesinum</name>
    <dbReference type="NCBI Taxonomy" id="63820"/>
    <lineage>
        <taxon>Eukaryota</taxon>
        <taxon>Fungi</taxon>
        <taxon>Dikarya</taxon>
        <taxon>Ascomycota</taxon>
        <taxon>Pezizomycotina</taxon>
        <taxon>Eurotiomycetes</taxon>
        <taxon>Eurotiomycetidae</taxon>
        <taxon>Eurotiales</taxon>
        <taxon>Aspergillaceae</taxon>
        <taxon>Penicillium</taxon>
    </lineage>
</organism>
<feature type="transmembrane region" description="Helical" evidence="5">
    <location>
        <begin position="138"/>
        <end position="156"/>
    </location>
</feature>
<dbReference type="Proteomes" id="UP001150941">
    <property type="component" value="Unassembled WGS sequence"/>
</dbReference>
<proteinExistence type="predicted"/>
<dbReference type="OrthoDB" id="3636394at2759"/>
<dbReference type="GeneID" id="83196650"/>
<evidence type="ECO:0000256" key="4">
    <source>
        <dbReference type="ARBA" id="ARBA00046271"/>
    </source>
</evidence>
<dbReference type="GO" id="GO:0005778">
    <property type="term" value="C:peroxisomal membrane"/>
    <property type="evidence" value="ECO:0007669"/>
    <property type="project" value="UniProtKB-SubCell"/>
</dbReference>
<evidence type="ECO:0000313" key="7">
    <source>
        <dbReference type="Proteomes" id="UP001150941"/>
    </source>
</evidence>
<evidence type="ECO:0000256" key="3">
    <source>
        <dbReference type="ARBA" id="ARBA00023140"/>
    </source>
</evidence>
<dbReference type="PANTHER" id="PTHR12652:SF23">
    <property type="entry name" value="MICROBODY (PEROXISOME) PROLIFERATION PROTEIN PEROXIN 11B (EUROFUNG)"/>
    <property type="match status" value="1"/>
</dbReference>
<keyword evidence="3" id="KW-0576">Peroxisome</keyword>
<protein>
    <submittedName>
        <fullName evidence="6">Uncharacterized protein</fullName>
    </submittedName>
</protein>